<reference evidence="3" key="1">
    <citation type="submission" date="2020-03" db="EMBL/GenBank/DDBJ databases">
        <title>A mixture of massive structural variations and highly conserved coding sequences in Ustilaginoidea virens genome.</title>
        <authorList>
            <person name="Zhang K."/>
            <person name="Zhao Z."/>
            <person name="Zhang Z."/>
            <person name="Li Y."/>
            <person name="Hsiang T."/>
            <person name="Sun W."/>
        </authorList>
    </citation>
    <scope>NUCLEOTIDE SEQUENCE</scope>
    <source>
        <strain evidence="3">UV-8b</strain>
    </source>
</reference>
<dbReference type="Pfam" id="PF00226">
    <property type="entry name" value="DnaJ"/>
    <property type="match status" value="1"/>
</dbReference>
<evidence type="ECO:0000256" key="1">
    <source>
        <dbReference type="SAM" id="MobiDB-lite"/>
    </source>
</evidence>
<dbReference type="InterPro" id="IPR036869">
    <property type="entry name" value="J_dom_sf"/>
</dbReference>
<name>A0A8E5HX29_USTVR</name>
<dbReference type="EMBL" id="CP072758">
    <property type="protein sequence ID" value="QUC23143.1"/>
    <property type="molecule type" value="Genomic_DNA"/>
</dbReference>
<dbReference type="PANTHER" id="PTHR24074">
    <property type="entry name" value="CO-CHAPERONE PROTEIN DJLA"/>
    <property type="match status" value="1"/>
</dbReference>
<organism evidence="3 4">
    <name type="scientific">Ustilaginoidea virens</name>
    <name type="common">Rice false smut fungus</name>
    <name type="synonym">Villosiclava virens</name>
    <dbReference type="NCBI Taxonomy" id="1159556"/>
    <lineage>
        <taxon>Eukaryota</taxon>
        <taxon>Fungi</taxon>
        <taxon>Dikarya</taxon>
        <taxon>Ascomycota</taxon>
        <taxon>Pezizomycotina</taxon>
        <taxon>Sordariomycetes</taxon>
        <taxon>Hypocreomycetidae</taxon>
        <taxon>Hypocreales</taxon>
        <taxon>Clavicipitaceae</taxon>
        <taxon>Ustilaginoidea</taxon>
    </lineage>
</organism>
<dbReference type="InterPro" id="IPR018253">
    <property type="entry name" value="DnaJ_domain_CS"/>
</dbReference>
<evidence type="ECO:0000313" key="4">
    <source>
        <dbReference type="Proteomes" id="UP000027002"/>
    </source>
</evidence>
<dbReference type="SUPFAM" id="SSF46565">
    <property type="entry name" value="Chaperone J-domain"/>
    <property type="match status" value="1"/>
</dbReference>
<dbReference type="Gene3D" id="1.10.287.110">
    <property type="entry name" value="DnaJ domain"/>
    <property type="match status" value="1"/>
</dbReference>
<dbReference type="PROSITE" id="PS00636">
    <property type="entry name" value="DNAJ_1"/>
    <property type="match status" value="1"/>
</dbReference>
<accession>A0A8E5HX29</accession>
<gene>
    <name evidence="3" type="ORF">UV8b_07384</name>
</gene>
<dbReference type="AlphaFoldDB" id="A0A8E5HX29"/>
<evidence type="ECO:0000259" key="2">
    <source>
        <dbReference type="PROSITE" id="PS50076"/>
    </source>
</evidence>
<dbReference type="InterPro" id="IPR001623">
    <property type="entry name" value="DnaJ_domain"/>
</dbReference>
<proteinExistence type="predicted"/>
<sequence length="278" mass="30675">MPLRACTGGFSSPLAAAASLAAAPAAPALLTHGRPPRRHYAAPAPDPPDLPPWPRSPHPTPYEILGLPRGAPYSKRRFYQLVKLYHPDAHERVAATGAHNISSAARLERYRLVVAANELLGDAAKRRLYDRHGVGWTDGARGPRREADRAWRHRPGNASRNATWEDWQRWRDERDGRAERVYVSNGTFAALVVCMCMVGALAQMNRAEALGEQHAGFAQQRDWAVGQQMRDGTLAAEGRSKGERVDCFLRERGNAAFGYRPGKFDEGPSQPAGRSRTD</sequence>
<dbReference type="RefSeq" id="XP_043000816.1">
    <property type="nucleotide sequence ID" value="XM_043144881.1"/>
</dbReference>
<keyword evidence="4" id="KW-1185">Reference proteome</keyword>
<feature type="region of interest" description="Disordered" evidence="1">
    <location>
        <begin position="31"/>
        <end position="57"/>
    </location>
</feature>
<dbReference type="SMART" id="SM00271">
    <property type="entry name" value="DnaJ"/>
    <property type="match status" value="1"/>
</dbReference>
<evidence type="ECO:0000313" key="3">
    <source>
        <dbReference type="EMBL" id="QUC23143.1"/>
    </source>
</evidence>
<feature type="domain" description="J" evidence="2">
    <location>
        <begin position="60"/>
        <end position="133"/>
    </location>
</feature>
<protein>
    <recommendedName>
        <fullName evidence="2">J domain-containing protein</fullName>
    </recommendedName>
</protein>
<dbReference type="GeneID" id="66068161"/>
<dbReference type="Proteomes" id="UP000027002">
    <property type="component" value="Chromosome 6"/>
</dbReference>
<dbReference type="KEGG" id="uvi:66068161"/>
<feature type="compositionally biased region" description="Pro residues" evidence="1">
    <location>
        <begin position="44"/>
        <end position="57"/>
    </location>
</feature>
<dbReference type="PROSITE" id="PS50076">
    <property type="entry name" value="DNAJ_2"/>
    <property type="match status" value="1"/>
</dbReference>
<dbReference type="CDD" id="cd06257">
    <property type="entry name" value="DnaJ"/>
    <property type="match status" value="1"/>
</dbReference>
<feature type="region of interest" description="Disordered" evidence="1">
    <location>
        <begin position="258"/>
        <end position="278"/>
    </location>
</feature>
<dbReference type="OrthoDB" id="445556at2759"/>
<dbReference type="InterPro" id="IPR050817">
    <property type="entry name" value="DjlA_DnaK_co-chaperone"/>
</dbReference>